<dbReference type="EMBL" id="DAKRPA010000102">
    <property type="protein sequence ID" value="DAZ98581.1"/>
    <property type="molecule type" value="Genomic_DNA"/>
</dbReference>
<comment type="caution">
    <text evidence="2">The sequence shown here is derived from an EMBL/GenBank/DDBJ whole genome shotgun (WGS) entry which is preliminary data.</text>
</comment>
<gene>
    <name evidence="2" type="ORF">N0F65_001000</name>
</gene>
<feature type="compositionally biased region" description="Basic and acidic residues" evidence="1">
    <location>
        <begin position="293"/>
        <end position="313"/>
    </location>
</feature>
<evidence type="ECO:0000256" key="1">
    <source>
        <dbReference type="SAM" id="MobiDB-lite"/>
    </source>
</evidence>
<dbReference type="Proteomes" id="UP001146120">
    <property type="component" value="Unassembled WGS sequence"/>
</dbReference>
<protein>
    <submittedName>
        <fullName evidence="2">Uncharacterized protein</fullName>
    </submittedName>
</protein>
<reference evidence="2" key="2">
    <citation type="journal article" date="2023" name="Microbiol Resour">
        <title>Decontamination and Annotation of the Draft Genome Sequence of the Oomycete Lagenidium giganteum ARSEF 373.</title>
        <authorList>
            <person name="Morgan W.R."/>
            <person name="Tartar A."/>
        </authorList>
    </citation>
    <scope>NUCLEOTIDE SEQUENCE</scope>
    <source>
        <strain evidence="2">ARSEF 373</strain>
    </source>
</reference>
<name>A0AAV2YWA2_9STRA</name>
<evidence type="ECO:0000313" key="2">
    <source>
        <dbReference type="EMBL" id="DAZ98581.1"/>
    </source>
</evidence>
<feature type="compositionally biased region" description="Polar residues" evidence="1">
    <location>
        <begin position="279"/>
        <end position="292"/>
    </location>
</feature>
<feature type="region of interest" description="Disordered" evidence="1">
    <location>
        <begin position="260"/>
        <end position="313"/>
    </location>
</feature>
<proteinExistence type="predicted"/>
<keyword evidence="3" id="KW-1185">Reference proteome</keyword>
<dbReference type="AlphaFoldDB" id="A0AAV2YWA2"/>
<accession>A0AAV2YWA2</accession>
<reference evidence="2" key="1">
    <citation type="submission" date="2022-11" db="EMBL/GenBank/DDBJ databases">
        <authorList>
            <person name="Morgan W.R."/>
            <person name="Tartar A."/>
        </authorList>
    </citation>
    <scope>NUCLEOTIDE SEQUENCE</scope>
    <source>
        <strain evidence="2">ARSEF 373</strain>
    </source>
</reference>
<sequence>IEPAIIRAANIKTRKKKIDPRQRFRRTEHTSDGDSSCVIHACSSVVTFEWSARNEQRSGEGRAHRGDQIFAIELRPPAVPERIHQIMRCFPHCCPDHVDRCYCGCSLHLLVTFNDGSLALEEDIVVFARLEALDNGKRAHETGDRLAWPLKTIDSQDDRSMSDRGSITPWMRAERESDIKQRQMGENSILYVLNNNRYPKWFYGYESGATKSQRLMNHQLRAYIFRVEGGLRAKGEHVTQAEIMHIASSPTFTLISYRRARSSRRQHKDDKALIRPVSDQLNNASDTEADQSVSEKRKTKDENNSHHDAVDDNSRRAPLLDIAHCNTRDKTARAPPEDWKNRVTLDRWISLDDLFWVQNHPAIIEKLQHFSIVNVFAQSISLEDCACIDPGLNQKIQDNWLKPILDKFSGGDHQSLPKIRQLSSDVSLNVWLDVSTPSLTSHNLSRFSTTAAAVTALLLWCIGSASFRQLMHKSLEDSCTDGIAPACELRSNFALLVEAVHEKIDRLVQEHCVWGDPAHPRRFSSLSELVDEILTLSHEDNRFEAIRPSLRKMMQFSATQAKSAYHGYVAQVREWYIATVAHRKSKLSLNFRAHEQGTTGYWMVKLSTLQRHVLDASTKSTSIVFALIWIYQVSCIRLDCDEATMVVSSIMPSAWVSTTSQSKMIPRQKLVLDNTLRVCRTMADGFSIMAAAAAGWIVGDYVGMRISPSILAVDVYWIPQPNDKSASLTAARRALIQLEALDEHADTLRISVEIFEGRQRDSTTHVADTSYTDALASLTVRHALYEQCTWWKTERCFVEYTRLR</sequence>
<organism evidence="2 3">
    <name type="scientific">Lagenidium giganteum</name>
    <dbReference type="NCBI Taxonomy" id="4803"/>
    <lineage>
        <taxon>Eukaryota</taxon>
        <taxon>Sar</taxon>
        <taxon>Stramenopiles</taxon>
        <taxon>Oomycota</taxon>
        <taxon>Peronosporomycetes</taxon>
        <taxon>Pythiales</taxon>
        <taxon>Pythiaceae</taxon>
    </lineage>
</organism>
<evidence type="ECO:0000313" key="3">
    <source>
        <dbReference type="Proteomes" id="UP001146120"/>
    </source>
</evidence>
<feature type="non-terminal residue" evidence="2">
    <location>
        <position position="1"/>
    </location>
</feature>